<feature type="region of interest" description="Disordered" evidence="1">
    <location>
        <begin position="13"/>
        <end position="38"/>
    </location>
</feature>
<name>A0AAD8T3Z1_LOLMU</name>
<evidence type="ECO:0000256" key="1">
    <source>
        <dbReference type="SAM" id="MobiDB-lite"/>
    </source>
</evidence>
<dbReference type="Pfam" id="PF00646">
    <property type="entry name" value="F-box"/>
    <property type="match status" value="1"/>
</dbReference>
<organism evidence="3 4">
    <name type="scientific">Lolium multiflorum</name>
    <name type="common">Italian ryegrass</name>
    <name type="synonym">Lolium perenne subsp. multiflorum</name>
    <dbReference type="NCBI Taxonomy" id="4521"/>
    <lineage>
        <taxon>Eukaryota</taxon>
        <taxon>Viridiplantae</taxon>
        <taxon>Streptophyta</taxon>
        <taxon>Embryophyta</taxon>
        <taxon>Tracheophyta</taxon>
        <taxon>Spermatophyta</taxon>
        <taxon>Magnoliopsida</taxon>
        <taxon>Liliopsida</taxon>
        <taxon>Poales</taxon>
        <taxon>Poaceae</taxon>
        <taxon>BOP clade</taxon>
        <taxon>Pooideae</taxon>
        <taxon>Poodae</taxon>
        <taxon>Poeae</taxon>
        <taxon>Poeae Chloroplast Group 2 (Poeae type)</taxon>
        <taxon>Loliodinae</taxon>
        <taxon>Loliinae</taxon>
        <taxon>Lolium</taxon>
    </lineage>
</organism>
<dbReference type="InterPro" id="IPR055290">
    <property type="entry name" value="At3g26010-like"/>
</dbReference>
<dbReference type="SUPFAM" id="SSF81383">
    <property type="entry name" value="F-box domain"/>
    <property type="match status" value="1"/>
</dbReference>
<dbReference type="SMART" id="SM00256">
    <property type="entry name" value="FBOX"/>
    <property type="match status" value="1"/>
</dbReference>
<reference evidence="3" key="1">
    <citation type="submission" date="2023-07" db="EMBL/GenBank/DDBJ databases">
        <title>A chromosome-level genome assembly of Lolium multiflorum.</title>
        <authorList>
            <person name="Chen Y."/>
            <person name="Copetti D."/>
            <person name="Kolliker R."/>
            <person name="Studer B."/>
        </authorList>
    </citation>
    <scope>NUCLEOTIDE SEQUENCE</scope>
    <source>
        <strain evidence="3">02402/16</strain>
        <tissue evidence="3">Leaf</tissue>
    </source>
</reference>
<dbReference type="Proteomes" id="UP001231189">
    <property type="component" value="Unassembled WGS sequence"/>
</dbReference>
<evidence type="ECO:0000313" key="4">
    <source>
        <dbReference type="Proteomes" id="UP001231189"/>
    </source>
</evidence>
<sequence>MAAAGTLAAAPPIAIGRSSSPRTAMAPGSKEKKKGVEGSQVDKLTDDILADIISRVPYKSTCCCKCVSTRWRDLFSHPDHRKKLPQPLAGFFYEGYNRDRFPRIARYFTNVSGKGEPLVDPSLSFLPKYSSIDILDCCNGLLLCRCWKFTDPKMLDYVVCNPATEKWVVVPATDWSSNVDVARLGFEPAVSSHFHVFEFIGEEIWGMDESEQSDWDGRIAAVATYSSKTRVWTHQIQTVDINHFAIPTHSKGVFFNCVMHLAAFDRMVVTFDVEGNLLYIIGTPHSPPYYDDSPVNDVFVSQGQLHFASNTRSDSDLSNLSVWVLEDYSLGKWTLKHTVSHLQLFGTDYSALDYNVISFHPECNMIFIVYGQENTLVSYEIDCMKRRFLRQLGRDCQLEHLSVDAKTPFIPYVPLYMESSADGP</sequence>
<dbReference type="SUPFAM" id="SSF82171">
    <property type="entry name" value="DPP6 N-terminal domain-like"/>
    <property type="match status" value="1"/>
</dbReference>
<comment type="caution">
    <text evidence="3">The sequence shown here is derived from an EMBL/GenBank/DDBJ whole genome shotgun (WGS) entry which is preliminary data.</text>
</comment>
<gene>
    <name evidence="3" type="ORF">QYE76_057685</name>
</gene>
<dbReference type="Pfam" id="PF08268">
    <property type="entry name" value="FBA_3"/>
    <property type="match status" value="1"/>
</dbReference>
<dbReference type="InterPro" id="IPR001810">
    <property type="entry name" value="F-box_dom"/>
</dbReference>
<dbReference type="PANTHER" id="PTHR35546:SF105">
    <property type="entry name" value="OS05G0139200 PROTEIN"/>
    <property type="match status" value="1"/>
</dbReference>
<dbReference type="Gene3D" id="1.20.1280.50">
    <property type="match status" value="1"/>
</dbReference>
<feature type="domain" description="F-box" evidence="2">
    <location>
        <begin position="44"/>
        <end position="84"/>
    </location>
</feature>
<keyword evidence="4" id="KW-1185">Reference proteome</keyword>
<dbReference type="NCBIfam" id="TIGR01640">
    <property type="entry name" value="F_box_assoc_1"/>
    <property type="match status" value="1"/>
</dbReference>
<dbReference type="InterPro" id="IPR013187">
    <property type="entry name" value="F-box-assoc_dom_typ3"/>
</dbReference>
<dbReference type="InterPro" id="IPR017451">
    <property type="entry name" value="F-box-assoc_interact_dom"/>
</dbReference>
<evidence type="ECO:0000313" key="3">
    <source>
        <dbReference type="EMBL" id="KAK1669526.1"/>
    </source>
</evidence>
<accession>A0AAD8T3Z1</accession>
<dbReference type="AlphaFoldDB" id="A0AAD8T3Z1"/>
<evidence type="ECO:0000259" key="2">
    <source>
        <dbReference type="SMART" id="SM00256"/>
    </source>
</evidence>
<dbReference type="PANTHER" id="PTHR35546">
    <property type="entry name" value="F-BOX PROTEIN INTERACTION DOMAIN PROTEIN-RELATED"/>
    <property type="match status" value="1"/>
</dbReference>
<dbReference type="EMBL" id="JAUUTY010000003">
    <property type="protein sequence ID" value="KAK1669526.1"/>
    <property type="molecule type" value="Genomic_DNA"/>
</dbReference>
<protein>
    <recommendedName>
        <fullName evidence="2">F-box domain-containing protein</fullName>
    </recommendedName>
</protein>
<dbReference type="InterPro" id="IPR036047">
    <property type="entry name" value="F-box-like_dom_sf"/>
</dbReference>
<proteinExistence type="predicted"/>